<dbReference type="EMBL" id="JAFNME010000010">
    <property type="protein sequence ID" value="MBO1249475.1"/>
    <property type="molecule type" value="Genomic_DNA"/>
</dbReference>
<organism evidence="1 2">
    <name type="scientific">Comamonas denitrificans</name>
    <dbReference type="NCBI Taxonomy" id="117506"/>
    <lineage>
        <taxon>Bacteria</taxon>
        <taxon>Pseudomonadati</taxon>
        <taxon>Pseudomonadota</taxon>
        <taxon>Betaproteobacteria</taxon>
        <taxon>Burkholderiales</taxon>
        <taxon>Comamonadaceae</taxon>
        <taxon>Comamonas</taxon>
    </lineage>
</organism>
<comment type="caution">
    <text evidence="1">The sequence shown here is derived from an EMBL/GenBank/DDBJ whole genome shotgun (WGS) entry which is preliminary data.</text>
</comment>
<gene>
    <name evidence="1" type="ORF">J1777_06465</name>
</gene>
<accession>A0A939H043</accession>
<proteinExistence type="predicted"/>
<keyword evidence="2" id="KW-1185">Reference proteome</keyword>
<evidence type="ECO:0000313" key="2">
    <source>
        <dbReference type="Proteomes" id="UP000664731"/>
    </source>
</evidence>
<evidence type="ECO:0000313" key="1">
    <source>
        <dbReference type="EMBL" id="MBO1249475.1"/>
    </source>
</evidence>
<name>A0A939H043_9BURK</name>
<dbReference type="AlphaFoldDB" id="A0A939H043"/>
<dbReference type="Proteomes" id="UP000664731">
    <property type="component" value="Unassembled WGS sequence"/>
</dbReference>
<reference evidence="1" key="1">
    <citation type="submission" date="2021-03" db="EMBL/GenBank/DDBJ databases">
        <title>Comamonas denitrificans.</title>
        <authorList>
            <person name="Finster K."/>
        </authorList>
    </citation>
    <scope>NUCLEOTIDE SEQUENCE</scope>
    <source>
        <strain evidence="1">MM2021_4</strain>
    </source>
</reference>
<sequence>MTASSSRISPCPSPADPGSAAVVAHAAVPSSGAGIVPSYQDYDKDFFDLFESHGYVSRGAYVLLSLANISSPFVSNSTRVQSADHLILHAQLCIGVGCES</sequence>
<dbReference type="RefSeq" id="WP_207574995.1">
    <property type="nucleotide sequence ID" value="NZ_JAFNME010000010.1"/>
</dbReference>
<protein>
    <submittedName>
        <fullName evidence="1">Uncharacterized protein</fullName>
    </submittedName>
</protein>